<proteinExistence type="predicted"/>
<dbReference type="SUPFAM" id="SSF69322">
    <property type="entry name" value="Tricorn protease domain 2"/>
    <property type="match status" value="1"/>
</dbReference>
<feature type="transmembrane region" description="Helical" evidence="1">
    <location>
        <begin position="38"/>
        <end position="58"/>
    </location>
</feature>
<evidence type="ECO:0000313" key="2">
    <source>
        <dbReference type="EMBL" id="NYI44667.1"/>
    </source>
</evidence>
<keyword evidence="1" id="KW-1133">Transmembrane helix</keyword>
<comment type="caution">
    <text evidence="2">The sequence shown here is derived from an EMBL/GenBank/DDBJ whole genome shotgun (WGS) entry which is preliminary data.</text>
</comment>
<name>A0A7Y9ZFX4_9ACTN</name>
<dbReference type="EMBL" id="JACBZM010000001">
    <property type="protein sequence ID" value="NYI44667.1"/>
    <property type="molecule type" value="Genomic_DNA"/>
</dbReference>
<organism evidence="2 3">
    <name type="scientific">Nocardioides aromaticivorans</name>
    <dbReference type="NCBI Taxonomy" id="200618"/>
    <lineage>
        <taxon>Bacteria</taxon>
        <taxon>Bacillati</taxon>
        <taxon>Actinomycetota</taxon>
        <taxon>Actinomycetes</taxon>
        <taxon>Propionibacteriales</taxon>
        <taxon>Nocardioidaceae</taxon>
        <taxon>Nocardioides</taxon>
    </lineage>
</organism>
<protein>
    <submittedName>
        <fullName evidence="2">Uncharacterized protein</fullName>
    </submittedName>
</protein>
<reference evidence="2 3" key="1">
    <citation type="submission" date="2020-07" db="EMBL/GenBank/DDBJ databases">
        <title>Sequencing the genomes of 1000 actinobacteria strains.</title>
        <authorList>
            <person name="Klenk H.-P."/>
        </authorList>
    </citation>
    <scope>NUCLEOTIDE SEQUENCE [LARGE SCALE GENOMIC DNA]</scope>
    <source>
        <strain evidence="2 3">DSM 15131</strain>
    </source>
</reference>
<keyword evidence="1" id="KW-0472">Membrane</keyword>
<dbReference type="RefSeq" id="WP_179648460.1">
    <property type="nucleotide sequence ID" value="NZ_JACBZM010000001.1"/>
</dbReference>
<dbReference type="Proteomes" id="UP000562045">
    <property type="component" value="Unassembled WGS sequence"/>
</dbReference>
<gene>
    <name evidence="2" type="ORF">BJ993_001747</name>
</gene>
<dbReference type="AlphaFoldDB" id="A0A7Y9ZFX4"/>
<evidence type="ECO:0000313" key="3">
    <source>
        <dbReference type="Proteomes" id="UP000562045"/>
    </source>
</evidence>
<sequence>MPELSDLLHRSVDDVDVPHPHVAGIAARGRALRTRRRVATVAAATVVLGVIGGGVALVDPFAGKPRSNHSVTNEGKDDADELPTAYESWATWSATDHEVTVGGIPVTVPGQVVRLSQTTAGVVVKSIVGEAGRFTLVRPDGSTRRLSIPDGTPTVDGDIAAPRVAWVSSRADELVLHVWDVVTDSEVGQVALPSPGSTLASGGEILEPALLDGDAAYFSTADHVAHRVEWRSGKVTDLPRLPMSVRSGVGIARNDDGQWVVVDAVTGEVRRSVEGDFSVVTVSPDGRWLFLGGTDGQYVEPTAGGDRVPLDRLSISAGWSQDGALIGQDGSSPWVRRCLTSGICATQRARRGDDSVDTVLAPDFLNAG</sequence>
<accession>A0A7Y9ZFX4</accession>
<keyword evidence="1" id="KW-0812">Transmembrane</keyword>
<evidence type="ECO:0000256" key="1">
    <source>
        <dbReference type="SAM" id="Phobius"/>
    </source>
</evidence>